<feature type="signal peptide" evidence="1">
    <location>
        <begin position="1"/>
        <end position="20"/>
    </location>
</feature>
<dbReference type="Pfam" id="PF11162">
    <property type="entry name" value="DUF2946"/>
    <property type="match status" value="1"/>
</dbReference>
<reference evidence="2 3" key="1">
    <citation type="submission" date="2017-12" db="EMBL/GenBank/DDBJ databases">
        <title>Anaerobic carbon monoxide metabolism by Pleomorphomonas carboxyditropha sp. nov., a new mesophilic hydrogenogenic carboxidotroph.</title>
        <authorList>
            <person name="Esquivel-Elizondo S."/>
            <person name="Krajmalnik-Brown R."/>
        </authorList>
    </citation>
    <scope>NUCLEOTIDE SEQUENCE [LARGE SCALE GENOMIC DNA]</scope>
    <source>
        <strain evidence="2 3">R5-392</strain>
    </source>
</reference>
<evidence type="ECO:0008006" key="4">
    <source>
        <dbReference type="Google" id="ProtNLM"/>
    </source>
</evidence>
<dbReference type="EMBL" id="PJNW01000009">
    <property type="protein sequence ID" value="PKR88870.1"/>
    <property type="molecule type" value="Genomic_DNA"/>
</dbReference>
<sequence length="112" mass="11675">MRVLFVYALVMQALAPLAVARAEARSDLGSHHLVLCSAMADAAEPAEVPPTRVAHDCLSCCLGSVVATFVVPAEPPQPARFSLWLAPVAPTMLVRLESAGGPPPQRAPPGIV</sequence>
<evidence type="ECO:0000313" key="3">
    <source>
        <dbReference type="Proteomes" id="UP000233491"/>
    </source>
</evidence>
<evidence type="ECO:0000313" key="2">
    <source>
        <dbReference type="EMBL" id="PKR88870.1"/>
    </source>
</evidence>
<dbReference type="InterPro" id="IPR021333">
    <property type="entry name" value="DUF2946"/>
</dbReference>
<accession>A0A2N3LW57</accession>
<keyword evidence="1" id="KW-0732">Signal</keyword>
<evidence type="ECO:0000256" key="1">
    <source>
        <dbReference type="SAM" id="SignalP"/>
    </source>
</evidence>
<organism evidence="2 3">
    <name type="scientific">Pleomorphomonas diazotrophica</name>
    <dbReference type="NCBI Taxonomy" id="1166257"/>
    <lineage>
        <taxon>Bacteria</taxon>
        <taxon>Pseudomonadati</taxon>
        <taxon>Pseudomonadota</taxon>
        <taxon>Alphaproteobacteria</taxon>
        <taxon>Hyphomicrobiales</taxon>
        <taxon>Pleomorphomonadaceae</taxon>
        <taxon>Pleomorphomonas</taxon>
    </lineage>
</organism>
<gene>
    <name evidence="2" type="ORF">CXZ10_12165</name>
</gene>
<keyword evidence="3" id="KW-1185">Reference proteome</keyword>
<name>A0A2N3LW57_9HYPH</name>
<comment type="caution">
    <text evidence="2">The sequence shown here is derived from an EMBL/GenBank/DDBJ whole genome shotgun (WGS) entry which is preliminary data.</text>
</comment>
<proteinExistence type="predicted"/>
<feature type="chain" id="PRO_5014904359" description="DUF2946 domain-containing protein" evidence="1">
    <location>
        <begin position="21"/>
        <end position="112"/>
    </location>
</feature>
<dbReference type="Proteomes" id="UP000233491">
    <property type="component" value="Unassembled WGS sequence"/>
</dbReference>
<protein>
    <recommendedName>
        <fullName evidence="4">DUF2946 domain-containing protein</fullName>
    </recommendedName>
</protein>
<dbReference type="AlphaFoldDB" id="A0A2N3LW57"/>